<dbReference type="Proteomes" id="UP000622475">
    <property type="component" value="Unassembled WGS sequence"/>
</dbReference>
<dbReference type="RefSeq" id="WP_194113873.1">
    <property type="nucleotide sequence ID" value="NZ_JADFFL010000012.1"/>
</dbReference>
<keyword evidence="1" id="KW-0812">Transmembrane</keyword>
<evidence type="ECO:0000256" key="1">
    <source>
        <dbReference type="SAM" id="Phobius"/>
    </source>
</evidence>
<sequence>MDMRLKNYTGYILAATIALFWILGRVIEQSHLSKKVVTQLTEYDHWIILALIAIAIFGQLFKNRSSYSHSREW</sequence>
<evidence type="ECO:0000313" key="2">
    <source>
        <dbReference type="EMBL" id="MBE9664504.1"/>
    </source>
</evidence>
<keyword evidence="1" id="KW-1133">Transmembrane helix</keyword>
<keyword evidence="3" id="KW-1185">Reference proteome</keyword>
<protein>
    <submittedName>
        <fullName evidence="2">Uncharacterized protein</fullName>
    </submittedName>
</protein>
<gene>
    <name evidence="2" type="ORF">IRJ16_21670</name>
</gene>
<comment type="caution">
    <text evidence="2">The sequence shown here is derived from an EMBL/GenBank/DDBJ whole genome shotgun (WGS) entry which is preliminary data.</text>
</comment>
<organism evidence="2 3">
    <name type="scientific">Mucilaginibacter myungsuensis</name>
    <dbReference type="NCBI Taxonomy" id="649104"/>
    <lineage>
        <taxon>Bacteria</taxon>
        <taxon>Pseudomonadati</taxon>
        <taxon>Bacteroidota</taxon>
        <taxon>Sphingobacteriia</taxon>
        <taxon>Sphingobacteriales</taxon>
        <taxon>Sphingobacteriaceae</taxon>
        <taxon>Mucilaginibacter</taxon>
    </lineage>
</organism>
<evidence type="ECO:0000313" key="3">
    <source>
        <dbReference type="Proteomes" id="UP000622475"/>
    </source>
</evidence>
<feature type="transmembrane region" description="Helical" evidence="1">
    <location>
        <begin position="7"/>
        <end position="23"/>
    </location>
</feature>
<feature type="transmembrane region" description="Helical" evidence="1">
    <location>
        <begin position="43"/>
        <end position="61"/>
    </location>
</feature>
<reference evidence="2" key="1">
    <citation type="submission" date="2020-10" db="EMBL/GenBank/DDBJ databases">
        <title>Mucilaginibacter mali sp. nov., isolated from rhizosphere soil of apple orchard.</title>
        <authorList>
            <person name="Lee J.-S."/>
            <person name="Kim H.S."/>
            <person name="Kim J.-S."/>
        </authorList>
    </citation>
    <scope>NUCLEOTIDE SEQUENCE</scope>
    <source>
        <strain evidence="2">KCTC 22746</strain>
    </source>
</reference>
<dbReference type="EMBL" id="JADFFL010000012">
    <property type="protein sequence ID" value="MBE9664504.1"/>
    <property type="molecule type" value="Genomic_DNA"/>
</dbReference>
<dbReference type="AlphaFoldDB" id="A0A929PYT7"/>
<keyword evidence="1" id="KW-0472">Membrane</keyword>
<accession>A0A929PYT7</accession>
<name>A0A929PYT7_9SPHI</name>
<proteinExistence type="predicted"/>